<evidence type="ECO:0000256" key="10">
    <source>
        <dbReference type="ARBA" id="ARBA00023128"/>
    </source>
</evidence>
<dbReference type="GO" id="GO:0005777">
    <property type="term" value="C:peroxisome"/>
    <property type="evidence" value="ECO:0007669"/>
    <property type="project" value="UniProtKB-SubCell"/>
</dbReference>
<evidence type="ECO:0000256" key="4">
    <source>
        <dbReference type="ARBA" id="ARBA00022448"/>
    </source>
</evidence>
<dbReference type="PROSITE" id="PS00439">
    <property type="entry name" value="ACYLTRANSF_C_1"/>
    <property type="match status" value="1"/>
</dbReference>
<evidence type="ECO:0000259" key="19">
    <source>
        <dbReference type="Pfam" id="PF00755"/>
    </source>
</evidence>
<evidence type="ECO:0000256" key="8">
    <source>
        <dbReference type="ARBA" id="ARBA00022946"/>
    </source>
</evidence>
<keyword evidence="13" id="KW-0012">Acyltransferase</keyword>
<evidence type="ECO:0000256" key="7">
    <source>
        <dbReference type="ARBA" id="ARBA00022832"/>
    </source>
</evidence>
<comment type="subcellular location">
    <subcellularLocation>
        <location evidence="2">Mitochondrion inner membrane</location>
        <topology evidence="2">Peripheral membrane protein</topology>
        <orientation evidence="2">Matrix side</orientation>
    </subcellularLocation>
    <subcellularLocation>
        <location evidence="1">Peroxisome</location>
    </subcellularLocation>
</comment>
<evidence type="ECO:0000256" key="15">
    <source>
        <dbReference type="ARBA" id="ARBA00053195"/>
    </source>
</evidence>
<evidence type="ECO:0000256" key="6">
    <source>
        <dbReference type="ARBA" id="ARBA00022792"/>
    </source>
</evidence>
<comment type="function">
    <text evidence="15">Carnitine acetylase is specific for short chain fatty acids. Carnitine acetylase seems to affect the flux through the pyruvate dehydrogenase complex. It may be involved as well in the transport of acetyl-CoA into mitochondria.</text>
</comment>
<protein>
    <recommendedName>
        <fullName evidence="17">Carnitine O-acetyltransferase, mitochondrial</fullName>
        <ecNumber evidence="16">2.3.1.7</ecNumber>
    </recommendedName>
</protein>
<keyword evidence="8" id="KW-0809">Transit peptide</keyword>
<feature type="active site" description="Proton acceptor" evidence="18">
    <location>
        <position position="355"/>
    </location>
</feature>
<dbReference type="Proteomes" id="UP000886653">
    <property type="component" value="Unassembled WGS sequence"/>
</dbReference>
<dbReference type="InterPro" id="IPR042231">
    <property type="entry name" value="Cho/carn_acyl_trans_2"/>
</dbReference>
<evidence type="ECO:0000256" key="9">
    <source>
        <dbReference type="ARBA" id="ARBA00023098"/>
    </source>
</evidence>
<dbReference type="PANTHER" id="PTHR22589">
    <property type="entry name" value="CARNITINE O-ACYLTRANSFERASE"/>
    <property type="match status" value="1"/>
</dbReference>
<dbReference type="GO" id="GO:0006631">
    <property type="term" value="P:fatty acid metabolic process"/>
    <property type="evidence" value="ECO:0007669"/>
    <property type="project" value="UniProtKB-KW"/>
</dbReference>
<evidence type="ECO:0000256" key="13">
    <source>
        <dbReference type="ARBA" id="ARBA00023315"/>
    </source>
</evidence>
<name>A0A9P6NCE1_9BASI</name>
<keyword evidence="10" id="KW-0496">Mitochondrion</keyword>
<dbReference type="OrthoDB" id="240216at2759"/>
<feature type="domain" description="Choline/carnitine acyltransferase" evidence="19">
    <location>
        <begin position="48"/>
        <end position="621"/>
    </location>
</feature>
<accession>A0A9P6NCE1</accession>
<gene>
    <name evidence="20" type="ORF">CROQUDRAFT_663784</name>
</gene>
<dbReference type="FunFam" id="3.30.559.70:FF:000007">
    <property type="entry name" value="Carnitine O-acetyltransferase, mitochondrial"/>
    <property type="match status" value="1"/>
</dbReference>
<keyword evidence="6" id="KW-0999">Mitochondrion inner membrane</keyword>
<dbReference type="Gene3D" id="3.30.559.70">
    <property type="entry name" value="Choline/Carnitine o-acyltransferase, domain 2"/>
    <property type="match status" value="1"/>
</dbReference>
<dbReference type="InterPro" id="IPR039551">
    <property type="entry name" value="Cho/carn_acyl_trans"/>
</dbReference>
<proteinExistence type="inferred from homology"/>
<dbReference type="GO" id="GO:0005743">
    <property type="term" value="C:mitochondrial inner membrane"/>
    <property type="evidence" value="ECO:0007669"/>
    <property type="project" value="UniProtKB-SubCell"/>
</dbReference>
<keyword evidence="9" id="KW-0443">Lipid metabolism</keyword>
<comment type="similarity">
    <text evidence="3">Belongs to the carnitine/choline acetyltransferase family.</text>
</comment>
<evidence type="ECO:0000256" key="18">
    <source>
        <dbReference type="PIRSR" id="PIRSR600542-1"/>
    </source>
</evidence>
<dbReference type="GO" id="GO:0009437">
    <property type="term" value="P:carnitine metabolic process"/>
    <property type="evidence" value="ECO:0007669"/>
    <property type="project" value="TreeGrafter"/>
</dbReference>
<dbReference type="EC" id="2.3.1.7" evidence="16"/>
<keyword evidence="5" id="KW-0808">Transferase</keyword>
<evidence type="ECO:0000256" key="12">
    <source>
        <dbReference type="ARBA" id="ARBA00023140"/>
    </source>
</evidence>
<evidence type="ECO:0000256" key="3">
    <source>
        <dbReference type="ARBA" id="ARBA00005232"/>
    </source>
</evidence>
<keyword evidence="4" id="KW-0813">Transport</keyword>
<evidence type="ECO:0000256" key="11">
    <source>
        <dbReference type="ARBA" id="ARBA00023136"/>
    </source>
</evidence>
<dbReference type="EMBL" id="MU167385">
    <property type="protein sequence ID" value="KAG0141453.1"/>
    <property type="molecule type" value="Genomic_DNA"/>
</dbReference>
<dbReference type="InterPro" id="IPR000542">
    <property type="entry name" value="Carn_acyl_trans"/>
</dbReference>
<comment type="caution">
    <text evidence="20">The sequence shown here is derived from an EMBL/GenBank/DDBJ whole genome shotgun (WGS) entry which is preliminary data.</text>
</comment>
<sequence length="642" mass="72881">MLSSTIKTKTIINNLNKFSLSTHYRPFNMSTIQRHKKTFEAQHSLPQLPVPDLHQTANKYFHSILPIVSPQAPGTALASDENPTPAYIQTKLAVEEFKKSPLVNELQNRLLSRAKEEGRESWLIEWWNDLAYMGYRDPLIPFSSYYIAHQFNPKHLNPHIRAATLIRGMMYFRQLIITEQLEPEKTRNGHLCMNSYKWLFNTCRYPNKPSDTAKAFDPLKNQHLTVIRKGKFFEFDVVKSDGSWLSTKELETQFKKVVEIAGDQETDHPIGALTSEHRDTWTDARGELIKHSEANAKALERIESSILCVALDDSRPLTREELAWGLWSGDGKNRFFDKQQLIVFENGQSGFNAEHSCMDGTPVATMNDWVLSRISNSTLDLGNTNTTPSKAIKDPKPILFELSNHSKQSINKAIENHQKLMNSQTLNVLQYVGFGKSIIKNVFKSSPDAVAQLIMQLAHYKFKGFVPVTYESAQTRKFKLGRTEVIRSCSPESLEWCKSMENLDSNLNEKIQKFRIAEKAHVKYATWASNGEGVDRHLLGLRLLLKEGEEKPKLFTDPTYTASTTWTFSTSTLPSEHFNGLGYGPVVDDGFGIAYAVNENSLRYTITTTTGQGDRLKHFLQEAAEDIKTMMLNAGGQVHAKL</sequence>
<evidence type="ECO:0000313" key="20">
    <source>
        <dbReference type="EMBL" id="KAG0141453.1"/>
    </source>
</evidence>
<evidence type="ECO:0000256" key="2">
    <source>
        <dbReference type="ARBA" id="ARBA00004443"/>
    </source>
</evidence>
<keyword evidence="21" id="KW-1185">Reference proteome</keyword>
<evidence type="ECO:0000256" key="16">
    <source>
        <dbReference type="ARBA" id="ARBA00066910"/>
    </source>
</evidence>
<evidence type="ECO:0000256" key="14">
    <source>
        <dbReference type="ARBA" id="ARBA00052702"/>
    </source>
</evidence>
<evidence type="ECO:0000256" key="17">
    <source>
        <dbReference type="ARBA" id="ARBA00073438"/>
    </source>
</evidence>
<dbReference type="InterPro" id="IPR023213">
    <property type="entry name" value="CAT-like_dom_sf"/>
</dbReference>
<dbReference type="SUPFAM" id="SSF52777">
    <property type="entry name" value="CoA-dependent acyltransferases"/>
    <property type="match status" value="2"/>
</dbReference>
<dbReference type="AlphaFoldDB" id="A0A9P6NCE1"/>
<evidence type="ECO:0000313" key="21">
    <source>
        <dbReference type="Proteomes" id="UP000886653"/>
    </source>
</evidence>
<evidence type="ECO:0000256" key="1">
    <source>
        <dbReference type="ARBA" id="ARBA00004275"/>
    </source>
</evidence>
<organism evidence="20 21">
    <name type="scientific">Cronartium quercuum f. sp. fusiforme G11</name>
    <dbReference type="NCBI Taxonomy" id="708437"/>
    <lineage>
        <taxon>Eukaryota</taxon>
        <taxon>Fungi</taxon>
        <taxon>Dikarya</taxon>
        <taxon>Basidiomycota</taxon>
        <taxon>Pucciniomycotina</taxon>
        <taxon>Pucciniomycetes</taxon>
        <taxon>Pucciniales</taxon>
        <taxon>Coleosporiaceae</taxon>
        <taxon>Cronartium</taxon>
    </lineage>
</organism>
<dbReference type="PANTHER" id="PTHR22589:SF103">
    <property type="entry name" value="CARNITINE O-ACETYL-TRANSFERASE, ISOFORM A-RELATED"/>
    <property type="match status" value="1"/>
</dbReference>
<dbReference type="Gene3D" id="3.30.559.10">
    <property type="entry name" value="Chloramphenicol acetyltransferase-like domain"/>
    <property type="match status" value="1"/>
</dbReference>
<reference evidence="20" key="1">
    <citation type="submission" date="2013-11" db="EMBL/GenBank/DDBJ databases">
        <title>Genome sequence of the fusiform rust pathogen reveals effectors for host alternation and coevolution with pine.</title>
        <authorList>
            <consortium name="DOE Joint Genome Institute"/>
            <person name="Smith K."/>
            <person name="Pendleton A."/>
            <person name="Kubisiak T."/>
            <person name="Anderson C."/>
            <person name="Salamov A."/>
            <person name="Aerts A."/>
            <person name="Riley R."/>
            <person name="Clum A."/>
            <person name="Lindquist E."/>
            <person name="Ence D."/>
            <person name="Campbell M."/>
            <person name="Kronenberg Z."/>
            <person name="Feau N."/>
            <person name="Dhillon B."/>
            <person name="Hamelin R."/>
            <person name="Burleigh J."/>
            <person name="Smith J."/>
            <person name="Yandell M."/>
            <person name="Nelson C."/>
            <person name="Grigoriev I."/>
            <person name="Davis J."/>
        </authorList>
    </citation>
    <scope>NUCLEOTIDE SEQUENCE</scope>
    <source>
        <strain evidence="20">G11</strain>
    </source>
</reference>
<keyword evidence="11" id="KW-0472">Membrane</keyword>
<comment type="catalytic activity">
    <reaction evidence="14">
        <text>(R)-carnitine + acetyl-CoA = O-acetyl-(R)-carnitine + CoA</text>
        <dbReference type="Rhea" id="RHEA:21136"/>
        <dbReference type="ChEBI" id="CHEBI:16347"/>
        <dbReference type="ChEBI" id="CHEBI:57287"/>
        <dbReference type="ChEBI" id="CHEBI:57288"/>
        <dbReference type="ChEBI" id="CHEBI:57589"/>
        <dbReference type="EC" id="2.3.1.7"/>
    </reaction>
</comment>
<evidence type="ECO:0000256" key="5">
    <source>
        <dbReference type="ARBA" id="ARBA00022679"/>
    </source>
</evidence>
<keyword evidence="7" id="KW-0276">Fatty acid metabolism</keyword>
<keyword evidence="12" id="KW-0576">Peroxisome</keyword>
<dbReference type="Pfam" id="PF00755">
    <property type="entry name" value="Carn_acyltransf"/>
    <property type="match status" value="1"/>
</dbReference>
<dbReference type="GO" id="GO:0004092">
    <property type="term" value="F:carnitine O-acetyltransferase activity"/>
    <property type="evidence" value="ECO:0007669"/>
    <property type="project" value="UniProtKB-EC"/>
</dbReference>